<dbReference type="GO" id="GO:0008061">
    <property type="term" value="F:chitin binding"/>
    <property type="evidence" value="ECO:0007669"/>
    <property type="project" value="InterPro"/>
</dbReference>
<evidence type="ECO:0000313" key="1">
    <source>
        <dbReference type="EMBL" id="KAJ9157451.1"/>
    </source>
</evidence>
<gene>
    <name evidence="1" type="ORF">NKR23_g758</name>
</gene>
<dbReference type="PANTHER" id="PTHR34997:SF16">
    <property type="entry name" value="LYSM DOMAIN-CONTAINING PROTEIN"/>
    <property type="match status" value="1"/>
</dbReference>
<dbReference type="Proteomes" id="UP001174694">
    <property type="component" value="Unassembled WGS sequence"/>
</dbReference>
<comment type="caution">
    <text evidence="1">The sequence shown here is derived from an EMBL/GenBank/DDBJ whole genome shotgun (WGS) entry which is preliminary data.</text>
</comment>
<protein>
    <recommendedName>
        <fullName evidence="3">LysM domain-containing protein</fullName>
    </recommendedName>
</protein>
<keyword evidence="2" id="KW-1185">Reference proteome</keyword>
<sequence length="277" mass="29867">MEDVDIVEITRMMVTVKAQQQSPSPSSGTSPSAARELPACEVTYADPGTGKSWGEIIDSFAQVSTIEDTPKIELCSFCWCGHRDNTTIPDSPLILPDPSTSCQTDEWYTTVEGDTCDFAQMHDLAPASLYLENPDSLHHCFPIAEGTSLCLPPSCPLTWTIQPSDTWFTTEYNVALSTMVAALGNIKYSRWVDRDCRNLHSASDGAFGHVICLAPQNGDNYISSPPEGATVAQGTTIQCGKWHVAAGDDTCSSIAFSRGTTIGVFMEVNLSLGTVVL</sequence>
<proteinExistence type="predicted"/>
<dbReference type="EMBL" id="JANBVO010000001">
    <property type="protein sequence ID" value="KAJ9157451.1"/>
    <property type="molecule type" value="Genomic_DNA"/>
</dbReference>
<reference evidence="1" key="1">
    <citation type="submission" date="2022-07" db="EMBL/GenBank/DDBJ databases">
        <title>Fungi with potential for degradation of polypropylene.</title>
        <authorList>
            <person name="Gostincar C."/>
        </authorList>
    </citation>
    <scope>NUCLEOTIDE SEQUENCE</scope>
    <source>
        <strain evidence="1">EXF-13308</strain>
    </source>
</reference>
<dbReference type="AlphaFoldDB" id="A0AA38VL77"/>
<dbReference type="PANTHER" id="PTHR34997">
    <property type="entry name" value="AM15"/>
    <property type="match status" value="1"/>
</dbReference>
<organism evidence="1 2">
    <name type="scientific">Pleurostoma richardsiae</name>
    <dbReference type="NCBI Taxonomy" id="41990"/>
    <lineage>
        <taxon>Eukaryota</taxon>
        <taxon>Fungi</taxon>
        <taxon>Dikarya</taxon>
        <taxon>Ascomycota</taxon>
        <taxon>Pezizomycotina</taxon>
        <taxon>Sordariomycetes</taxon>
        <taxon>Sordariomycetidae</taxon>
        <taxon>Calosphaeriales</taxon>
        <taxon>Pleurostomataceae</taxon>
        <taxon>Pleurostoma</taxon>
    </lineage>
</organism>
<name>A0AA38VL77_9PEZI</name>
<evidence type="ECO:0008006" key="3">
    <source>
        <dbReference type="Google" id="ProtNLM"/>
    </source>
</evidence>
<dbReference type="InterPro" id="IPR052210">
    <property type="entry name" value="LysM1-like"/>
</dbReference>
<evidence type="ECO:0000313" key="2">
    <source>
        <dbReference type="Proteomes" id="UP001174694"/>
    </source>
</evidence>
<accession>A0AA38VL77</accession>